<evidence type="ECO:0000313" key="1">
    <source>
        <dbReference type="EMBL" id="KAH9420899.1"/>
    </source>
</evidence>
<dbReference type="Proteomes" id="UP000887458">
    <property type="component" value="Unassembled WGS sequence"/>
</dbReference>
<organism evidence="1 2">
    <name type="scientific">Dermatophagoides pteronyssinus</name>
    <name type="common">European house dust mite</name>
    <dbReference type="NCBI Taxonomy" id="6956"/>
    <lineage>
        <taxon>Eukaryota</taxon>
        <taxon>Metazoa</taxon>
        <taxon>Ecdysozoa</taxon>
        <taxon>Arthropoda</taxon>
        <taxon>Chelicerata</taxon>
        <taxon>Arachnida</taxon>
        <taxon>Acari</taxon>
        <taxon>Acariformes</taxon>
        <taxon>Sarcoptiformes</taxon>
        <taxon>Astigmata</taxon>
        <taxon>Psoroptidia</taxon>
        <taxon>Analgoidea</taxon>
        <taxon>Pyroglyphidae</taxon>
        <taxon>Dermatophagoidinae</taxon>
        <taxon>Dermatophagoides</taxon>
    </lineage>
</organism>
<reference evidence="1 2" key="2">
    <citation type="journal article" date="2022" name="Mol. Biol. Evol.">
        <title>Comparative Genomics Reveals Insights into the Divergent Evolution of Astigmatic Mites and Household Pest Adaptations.</title>
        <authorList>
            <person name="Xiong Q."/>
            <person name="Wan A.T."/>
            <person name="Liu X."/>
            <person name="Fung C.S."/>
            <person name="Xiao X."/>
            <person name="Malainual N."/>
            <person name="Hou J."/>
            <person name="Wang L."/>
            <person name="Wang M."/>
            <person name="Yang K.Y."/>
            <person name="Cui Y."/>
            <person name="Leung E.L."/>
            <person name="Nong W."/>
            <person name="Shin S.K."/>
            <person name="Au S.W."/>
            <person name="Jeong K.Y."/>
            <person name="Chew F.T."/>
            <person name="Hui J.H."/>
            <person name="Leung T.F."/>
            <person name="Tungtrongchitr A."/>
            <person name="Zhong N."/>
            <person name="Liu Z."/>
            <person name="Tsui S.K."/>
        </authorList>
    </citation>
    <scope>NUCLEOTIDE SEQUENCE [LARGE SCALE GENOMIC DNA]</scope>
    <source>
        <strain evidence="1">Derp</strain>
    </source>
</reference>
<sequence length="90" mass="10237">MKTIRKTAISLSIVGINLNRNHVLLSPSLTELTERTILVGVHILANIMYNDCHHKQASNIVGRHHNGCNRSGKLQIDLMFYILHQHLECK</sequence>
<protein>
    <submittedName>
        <fullName evidence="1">Uncharacterized protein</fullName>
    </submittedName>
</protein>
<name>A0ABQ8JE67_DERPT</name>
<accession>A0ABQ8JE67</accession>
<proteinExistence type="predicted"/>
<dbReference type="EMBL" id="NJHN03000047">
    <property type="protein sequence ID" value="KAH9420899.1"/>
    <property type="molecule type" value="Genomic_DNA"/>
</dbReference>
<gene>
    <name evidence="1" type="ORF">DERP_001333</name>
</gene>
<keyword evidence="2" id="KW-1185">Reference proteome</keyword>
<reference evidence="1 2" key="1">
    <citation type="journal article" date="2018" name="J. Allergy Clin. Immunol.">
        <title>High-quality assembly of Dermatophagoides pteronyssinus genome and transcriptome reveals a wide range of novel allergens.</title>
        <authorList>
            <person name="Liu X.Y."/>
            <person name="Yang K.Y."/>
            <person name="Wang M.Q."/>
            <person name="Kwok J.S."/>
            <person name="Zeng X."/>
            <person name="Yang Z."/>
            <person name="Xiao X.J."/>
            <person name="Lau C.P."/>
            <person name="Li Y."/>
            <person name="Huang Z.M."/>
            <person name="Ba J.G."/>
            <person name="Yim A.K."/>
            <person name="Ouyang C.Y."/>
            <person name="Ngai S.M."/>
            <person name="Chan T.F."/>
            <person name="Leung E.L."/>
            <person name="Liu L."/>
            <person name="Liu Z.G."/>
            <person name="Tsui S.K."/>
        </authorList>
    </citation>
    <scope>NUCLEOTIDE SEQUENCE [LARGE SCALE GENOMIC DNA]</scope>
    <source>
        <strain evidence="1">Derp</strain>
    </source>
</reference>
<comment type="caution">
    <text evidence="1">The sequence shown here is derived from an EMBL/GenBank/DDBJ whole genome shotgun (WGS) entry which is preliminary data.</text>
</comment>
<evidence type="ECO:0000313" key="2">
    <source>
        <dbReference type="Proteomes" id="UP000887458"/>
    </source>
</evidence>